<comment type="caution">
    <text evidence="1">The sequence shown here is derived from an EMBL/GenBank/DDBJ whole genome shotgun (WGS) entry which is preliminary data.</text>
</comment>
<evidence type="ECO:0000313" key="2">
    <source>
        <dbReference type="Proteomes" id="UP001358586"/>
    </source>
</evidence>
<reference evidence="1 2" key="1">
    <citation type="submission" date="2023-03" db="EMBL/GenBank/DDBJ databases">
        <title>WGS of Gossypium arboreum.</title>
        <authorList>
            <person name="Yu D."/>
        </authorList>
    </citation>
    <scope>NUCLEOTIDE SEQUENCE [LARGE SCALE GENOMIC DNA]</scope>
    <source>
        <tissue evidence="1">Leaf</tissue>
    </source>
</reference>
<proteinExistence type="predicted"/>
<gene>
    <name evidence="1" type="ORF">PVK06_044861</name>
</gene>
<dbReference type="Proteomes" id="UP001358586">
    <property type="component" value="Chromosome 12"/>
</dbReference>
<evidence type="ECO:0000313" key="1">
    <source>
        <dbReference type="EMBL" id="KAK5776896.1"/>
    </source>
</evidence>
<keyword evidence="2" id="KW-1185">Reference proteome</keyword>
<name>A0ABR0MSE2_GOSAR</name>
<sequence length="126" mass="15016">MEHMGFHKRRGLDDVVHILVVDGDFCQVHLSIMEGTWIFHILSDVKRNHVFAFIKEQLSKRIQSWKNKLLSWARKEVLIKTMAQAILVYSMSVFLLPHNSYDDLKKLMNFFWWGSGVDRRKSHWES</sequence>
<protein>
    <submittedName>
        <fullName evidence="1">Uncharacterized protein</fullName>
    </submittedName>
</protein>
<organism evidence="1 2">
    <name type="scientific">Gossypium arboreum</name>
    <name type="common">Tree cotton</name>
    <name type="synonym">Gossypium nanking</name>
    <dbReference type="NCBI Taxonomy" id="29729"/>
    <lineage>
        <taxon>Eukaryota</taxon>
        <taxon>Viridiplantae</taxon>
        <taxon>Streptophyta</taxon>
        <taxon>Embryophyta</taxon>
        <taxon>Tracheophyta</taxon>
        <taxon>Spermatophyta</taxon>
        <taxon>Magnoliopsida</taxon>
        <taxon>eudicotyledons</taxon>
        <taxon>Gunneridae</taxon>
        <taxon>Pentapetalae</taxon>
        <taxon>rosids</taxon>
        <taxon>malvids</taxon>
        <taxon>Malvales</taxon>
        <taxon>Malvaceae</taxon>
        <taxon>Malvoideae</taxon>
        <taxon>Gossypium</taxon>
    </lineage>
</organism>
<dbReference type="PANTHER" id="PTHR33116:SF86">
    <property type="entry name" value="REVERSE TRANSCRIPTASE DOMAIN-CONTAINING PROTEIN"/>
    <property type="match status" value="1"/>
</dbReference>
<accession>A0ABR0MSE2</accession>
<dbReference type="EMBL" id="JARKNE010000012">
    <property type="protein sequence ID" value="KAK5776896.1"/>
    <property type="molecule type" value="Genomic_DNA"/>
</dbReference>
<dbReference type="PANTHER" id="PTHR33116">
    <property type="entry name" value="REVERSE TRANSCRIPTASE ZINC-BINDING DOMAIN-CONTAINING PROTEIN-RELATED-RELATED"/>
    <property type="match status" value="1"/>
</dbReference>